<evidence type="ECO:0000313" key="2">
    <source>
        <dbReference type="Proteomes" id="UP000466683"/>
    </source>
</evidence>
<proteinExistence type="predicted"/>
<evidence type="ECO:0000313" key="1">
    <source>
        <dbReference type="EMBL" id="BBX90859.1"/>
    </source>
</evidence>
<reference evidence="1 2" key="1">
    <citation type="journal article" date="2019" name="Emerg. Microbes Infect.">
        <title>Comprehensive subspecies identification of 175 nontuberculous mycobacteria species based on 7547 genomic profiles.</title>
        <authorList>
            <person name="Matsumoto Y."/>
            <person name="Kinjo T."/>
            <person name="Motooka D."/>
            <person name="Nabeya D."/>
            <person name="Jung N."/>
            <person name="Uechi K."/>
            <person name="Horii T."/>
            <person name="Iida T."/>
            <person name="Fujita J."/>
            <person name="Nakamura S."/>
        </authorList>
    </citation>
    <scope>NUCLEOTIDE SEQUENCE [LARGE SCALE GENOMIC DNA]</scope>
    <source>
        <strain evidence="1 2">JCM 15653</strain>
    </source>
</reference>
<dbReference type="Proteomes" id="UP000466683">
    <property type="component" value="Chromosome"/>
</dbReference>
<organism evidence="1 2">
    <name type="scientific">Mycolicibacterium boenickei</name>
    <dbReference type="NCBI Taxonomy" id="146017"/>
    <lineage>
        <taxon>Bacteria</taxon>
        <taxon>Bacillati</taxon>
        <taxon>Actinomycetota</taxon>
        <taxon>Actinomycetes</taxon>
        <taxon>Mycobacteriales</taxon>
        <taxon>Mycobacteriaceae</taxon>
        <taxon>Mycolicibacterium</taxon>
    </lineage>
</organism>
<keyword evidence="2" id="KW-1185">Reference proteome</keyword>
<gene>
    <name evidence="1" type="ORF">MBOE_25080</name>
</gene>
<protein>
    <submittedName>
        <fullName evidence="1">Uncharacterized protein</fullName>
    </submittedName>
</protein>
<dbReference type="EMBL" id="AP022579">
    <property type="protein sequence ID" value="BBX90859.1"/>
    <property type="molecule type" value="Genomic_DNA"/>
</dbReference>
<sequence>MLVSLLPVASVAVPDTVLPPQPVNMTPSATAAMTIPPALIDVVIGLPSVGRPGEAQLTCTINALLANGWQKEQSGNAIVCAVKCSGWPRWGRQQFADRYTVCSRT</sequence>
<accession>A0ABN5ZCE8</accession>
<name>A0ABN5ZCE8_9MYCO</name>